<dbReference type="EMBL" id="LBTF01000065">
    <property type="protein sequence ID" value="KKQ34011.1"/>
    <property type="molecule type" value="Genomic_DNA"/>
</dbReference>
<dbReference type="Pfam" id="PF00583">
    <property type="entry name" value="Acetyltransf_1"/>
    <property type="match status" value="1"/>
</dbReference>
<name>A0A0G0K040_9BACT</name>
<feature type="domain" description="N-acetyltransferase" evidence="1">
    <location>
        <begin position="5"/>
        <end position="152"/>
    </location>
</feature>
<dbReference type="Gene3D" id="3.40.630.30">
    <property type="match status" value="1"/>
</dbReference>
<dbReference type="SUPFAM" id="SSF55729">
    <property type="entry name" value="Acyl-CoA N-acyltransferases (Nat)"/>
    <property type="match status" value="1"/>
</dbReference>
<dbReference type="Proteomes" id="UP000033876">
    <property type="component" value="Unassembled WGS sequence"/>
</dbReference>
<proteinExistence type="predicted"/>
<evidence type="ECO:0000313" key="3">
    <source>
        <dbReference type="Proteomes" id="UP000033876"/>
    </source>
</evidence>
<evidence type="ECO:0000313" key="2">
    <source>
        <dbReference type="EMBL" id="KKQ34011.1"/>
    </source>
</evidence>
<evidence type="ECO:0000259" key="1">
    <source>
        <dbReference type="PROSITE" id="PS51186"/>
    </source>
</evidence>
<sequence length="152" mass="17458">MKEEFKIRKATEADFEKLYELGKNTTELRVSASEEFMHPDEFKWSIKDTNGVFLLAENEGKVISFIYASGAEDMANPYPEKWVCLTYLAVDPVWRQKGVATLLYEECVGQLKQMGLTNLYGLVNAESGSILEFMKKHGFAEGHKFIWMDKKL</sequence>
<dbReference type="AlphaFoldDB" id="A0A0G0K040"/>
<dbReference type="GO" id="GO:0016747">
    <property type="term" value="F:acyltransferase activity, transferring groups other than amino-acyl groups"/>
    <property type="evidence" value="ECO:0007669"/>
    <property type="project" value="InterPro"/>
</dbReference>
<dbReference type="CDD" id="cd04301">
    <property type="entry name" value="NAT_SF"/>
    <property type="match status" value="1"/>
</dbReference>
<organism evidence="2 3">
    <name type="scientific">Candidatus Nomurabacteria bacterium GW2011_GWB1_37_5</name>
    <dbReference type="NCBI Taxonomy" id="1618742"/>
    <lineage>
        <taxon>Bacteria</taxon>
        <taxon>Candidatus Nomuraibacteriota</taxon>
    </lineage>
</organism>
<reference evidence="2 3" key="1">
    <citation type="journal article" date="2015" name="Nature">
        <title>rRNA introns, odd ribosomes, and small enigmatic genomes across a large radiation of phyla.</title>
        <authorList>
            <person name="Brown C.T."/>
            <person name="Hug L.A."/>
            <person name="Thomas B.C."/>
            <person name="Sharon I."/>
            <person name="Castelle C.J."/>
            <person name="Singh A."/>
            <person name="Wilkins M.J."/>
            <person name="Williams K.H."/>
            <person name="Banfield J.F."/>
        </authorList>
    </citation>
    <scope>NUCLEOTIDE SEQUENCE [LARGE SCALE GENOMIC DNA]</scope>
</reference>
<gene>
    <name evidence="2" type="ORF">US50_C0065G0002</name>
</gene>
<dbReference type="PROSITE" id="PS51186">
    <property type="entry name" value="GNAT"/>
    <property type="match status" value="1"/>
</dbReference>
<comment type="caution">
    <text evidence="2">The sequence shown here is derived from an EMBL/GenBank/DDBJ whole genome shotgun (WGS) entry which is preliminary data.</text>
</comment>
<protein>
    <recommendedName>
        <fullName evidence="1">N-acetyltransferase domain-containing protein</fullName>
    </recommendedName>
</protein>
<accession>A0A0G0K040</accession>
<dbReference type="InterPro" id="IPR016181">
    <property type="entry name" value="Acyl_CoA_acyltransferase"/>
</dbReference>
<dbReference type="InterPro" id="IPR000182">
    <property type="entry name" value="GNAT_dom"/>
</dbReference>